<organism evidence="2 3">
    <name type="scientific">Agromyces binzhouensis</name>
    <dbReference type="NCBI Taxonomy" id="1817495"/>
    <lineage>
        <taxon>Bacteria</taxon>
        <taxon>Bacillati</taxon>
        <taxon>Actinomycetota</taxon>
        <taxon>Actinomycetes</taxon>
        <taxon>Micrococcales</taxon>
        <taxon>Microbacteriaceae</taxon>
        <taxon>Agromyces</taxon>
    </lineage>
</organism>
<keyword evidence="2" id="KW-0378">Hydrolase</keyword>
<protein>
    <submittedName>
        <fullName evidence="2">Aminopeptidase P family protein</fullName>
    </submittedName>
</protein>
<dbReference type="AlphaFoldDB" id="A0A4Q2J831"/>
<keyword evidence="2" id="KW-0031">Aminopeptidase</keyword>
<keyword evidence="2" id="KW-0645">Protease</keyword>
<feature type="region of interest" description="Disordered" evidence="1">
    <location>
        <begin position="1"/>
        <end position="73"/>
    </location>
</feature>
<proteinExistence type="predicted"/>
<evidence type="ECO:0000256" key="1">
    <source>
        <dbReference type="SAM" id="MobiDB-lite"/>
    </source>
</evidence>
<feature type="non-terminal residue" evidence="2">
    <location>
        <position position="73"/>
    </location>
</feature>
<keyword evidence="3" id="KW-1185">Reference proteome</keyword>
<feature type="compositionally biased region" description="Polar residues" evidence="1">
    <location>
        <begin position="26"/>
        <end position="35"/>
    </location>
</feature>
<accession>A0A4Q2J831</accession>
<name>A0A4Q2J831_9MICO</name>
<evidence type="ECO:0000313" key="2">
    <source>
        <dbReference type="EMBL" id="RXZ40167.1"/>
    </source>
</evidence>
<dbReference type="EMBL" id="SDPL01000640">
    <property type="protein sequence ID" value="RXZ40167.1"/>
    <property type="molecule type" value="Genomic_DNA"/>
</dbReference>
<dbReference type="GO" id="GO:0004177">
    <property type="term" value="F:aminopeptidase activity"/>
    <property type="evidence" value="ECO:0007669"/>
    <property type="project" value="UniProtKB-KW"/>
</dbReference>
<evidence type="ECO:0000313" key="3">
    <source>
        <dbReference type="Proteomes" id="UP000292881"/>
    </source>
</evidence>
<reference evidence="2 3" key="1">
    <citation type="submission" date="2019-01" db="EMBL/GenBank/DDBJ databases">
        <authorList>
            <person name="Li J."/>
        </authorList>
    </citation>
    <scope>NUCLEOTIDE SEQUENCE [LARGE SCALE GENOMIC DNA]</scope>
    <source>
        <strain evidence="2 3">CGMCC 4.7180</strain>
    </source>
</reference>
<sequence>MTNTGDATATAHEAPTDETTAEETGRNANRSTTPGSEGFKSFIGGGWAERDERLPEARPQAAHAAVRSATVSA</sequence>
<comment type="caution">
    <text evidence="2">The sequence shown here is derived from an EMBL/GenBank/DDBJ whole genome shotgun (WGS) entry which is preliminary data.</text>
</comment>
<gene>
    <name evidence="2" type="ORF">ESO86_17345</name>
</gene>
<dbReference type="Proteomes" id="UP000292881">
    <property type="component" value="Unassembled WGS sequence"/>
</dbReference>